<dbReference type="GO" id="GO:0012505">
    <property type="term" value="C:endomembrane system"/>
    <property type="evidence" value="ECO:0007669"/>
    <property type="project" value="UniProtKB-SubCell"/>
</dbReference>
<feature type="transmembrane region" description="Helical" evidence="8">
    <location>
        <begin position="356"/>
        <end position="382"/>
    </location>
</feature>
<protein>
    <submittedName>
        <fullName evidence="10">Peptidase family M50</fullName>
    </submittedName>
</protein>
<feature type="transmembrane region" description="Helical" evidence="8">
    <location>
        <begin position="428"/>
        <end position="446"/>
    </location>
</feature>
<feature type="transmembrane region" description="Helical" evidence="8">
    <location>
        <begin position="253"/>
        <end position="275"/>
    </location>
</feature>
<keyword evidence="11" id="KW-1185">Reference proteome</keyword>
<evidence type="ECO:0000256" key="6">
    <source>
        <dbReference type="ARBA" id="ARBA00023136"/>
    </source>
</evidence>
<dbReference type="EMBL" id="SJPW01000001">
    <property type="protein sequence ID" value="TWU59919.1"/>
    <property type="molecule type" value="Genomic_DNA"/>
</dbReference>
<evidence type="ECO:0000313" key="10">
    <source>
        <dbReference type="EMBL" id="TWU59919.1"/>
    </source>
</evidence>
<dbReference type="GO" id="GO:0031293">
    <property type="term" value="P:membrane protein intracellular domain proteolysis"/>
    <property type="evidence" value="ECO:0007669"/>
    <property type="project" value="TreeGrafter"/>
</dbReference>
<comment type="caution">
    <text evidence="10">The sequence shown here is derived from an EMBL/GenBank/DDBJ whole genome shotgun (WGS) entry which is preliminary data.</text>
</comment>
<feature type="transmembrane region" description="Helical" evidence="8">
    <location>
        <begin position="223"/>
        <end position="241"/>
    </location>
</feature>
<feature type="coiled-coil region" evidence="7">
    <location>
        <begin position="528"/>
        <end position="555"/>
    </location>
</feature>
<dbReference type="OrthoDB" id="9759690at2"/>
<evidence type="ECO:0000256" key="5">
    <source>
        <dbReference type="ARBA" id="ARBA00022989"/>
    </source>
</evidence>
<feature type="transmembrane region" description="Helical" evidence="8">
    <location>
        <begin position="186"/>
        <end position="203"/>
    </location>
</feature>
<comment type="cofactor">
    <cofactor evidence="1">
        <name>Zn(2+)</name>
        <dbReference type="ChEBI" id="CHEBI:29105"/>
    </cofactor>
</comment>
<name>A0A5C6FIN6_9BACT</name>
<gene>
    <name evidence="10" type="ORF">Poly51_01920</name>
</gene>
<dbReference type="CDD" id="cd05709">
    <property type="entry name" value="S2P-M50"/>
    <property type="match status" value="1"/>
</dbReference>
<feature type="transmembrane region" description="Helical" evidence="8">
    <location>
        <begin position="281"/>
        <end position="302"/>
    </location>
</feature>
<evidence type="ECO:0000256" key="3">
    <source>
        <dbReference type="ARBA" id="ARBA00007931"/>
    </source>
</evidence>
<dbReference type="Proteomes" id="UP000318288">
    <property type="component" value="Unassembled WGS sequence"/>
</dbReference>
<keyword evidence="4 8" id="KW-0812">Transmembrane</keyword>
<dbReference type="PANTHER" id="PTHR13325">
    <property type="entry name" value="PROTEASE M50 MEMBRANE-BOUND TRANSCRIPTION FACTOR SITE 2 PROTEASE"/>
    <property type="match status" value="1"/>
</dbReference>
<evidence type="ECO:0000256" key="7">
    <source>
        <dbReference type="SAM" id="Coils"/>
    </source>
</evidence>
<proteinExistence type="inferred from homology"/>
<dbReference type="GO" id="GO:0004222">
    <property type="term" value="F:metalloendopeptidase activity"/>
    <property type="evidence" value="ECO:0007669"/>
    <property type="project" value="InterPro"/>
</dbReference>
<dbReference type="GO" id="GO:0016020">
    <property type="term" value="C:membrane"/>
    <property type="evidence" value="ECO:0007669"/>
    <property type="project" value="InterPro"/>
</dbReference>
<evidence type="ECO:0000256" key="8">
    <source>
        <dbReference type="SAM" id="Phobius"/>
    </source>
</evidence>
<dbReference type="AlphaFoldDB" id="A0A5C6FIN6"/>
<keyword evidence="7" id="KW-0175">Coiled coil</keyword>
<evidence type="ECO:0000256" key="2">
    <source>
        <dbReference type="ARBA" id="ARBA00004127"/>
    </source>
</evidence>
<dbReference type="RefSeq" id="WP_146453478.1">
    <property type="nucleotide sequence ID" value="NZ_SJPW01000001.1"/>
</dbReference>
<feature type="transmembrane region" description="Helical" evidence="8">
    <location>
        <begin position="152"/>
        <end position="174"/>
    </location>
</feature>
<keyword evidence="6 8" id="KW-0472">Membrane</keyword>
<comment type="subcellular location">
    <subcellularLocation>
        <location evidence="2">Endomembrane system</location>
        <topology evidence="2">Multi-pass membrane protein</topology>
    </subcellularLocation>
</comment>
<dbReference type="PANTHER" id="PTHR13325:SF3">
    <property type="entry name" value="MEMBRANE-BOUND TRANSCRIPTION FACTOR SITE-2 PROTEASE"/>
    <property type="match status" value="1"/>
</dbReference>
<organism evidence="10 11">
    <name type="scientific">Rubripirellula tenax</name>
    <dbReference type="NCBI Taxonomy" id="2528015"/>
    <lineage>
        <taxon>Bacteria</taxon>
        <taxon>Pseudomonadati</taxon>
        <taxon>Planctomycetota</taxon>
        <taxon>Planctomycetia</taxon>
        <taxon>Pirellulales</taxon>
        <taxon>Pirellulaceae</taxon>
        <taxon>Rubripirellula</taxon>
    </lineage>
</organism>
<accession>A0A5C6FIN6</accession>
<evidence type="ECO:0000256" key="4">
    <source>
        <dbReference type="ARBA" id="ARBA00022692"/>
    </source>
</evidence>
<evidence type="ECO:0000256" key="1">
    <source>
        <dbReference type="ARBA" id="ARBA00001947"/>
    </source>
</evidence>
<feature type="transmembrane region" description="Helical" evidence="8">
    <location>
        <begin position="388"/>
        <end position="408"/>
    </location>
</feature>
<reference evidence="10 11" key="1">
    <citation type="submission" date="2019-02" db="EMBL/GenBank/DDBJ databases">
        <title>Deep-cultivation of Planctomycetes and their phenomic and genomic characterization uncovers novel biology.</title>
        <authorList>
            <person name="Wiegand S."/>
            <person name="Jogler M."/>
            <person name="Boedeker C."/>
            <person name="Pinto D."/>
            <person name="Vollmers J."/>
            <person name="Rivas-Marin E."/>
            <person name="Kohn T."/>
            <person name="Peeters S.H."/>
            <person name="Heuer A."/>
            <person name="Rast P."/>
            <person name="Oberbeckmann S."/>
            <person name="Bunk B."/>
            <person name="Jeske O."/>
            <person name="Meyerdierks A."/>
            <person name="Storesund J.E."/>
            <person name="Kallscheuer N."/>
            <person name="Luecker S."/>
            <person name="Lage O.M."/>
            <person name="Pohl T."/>
            <person name="Merkel B.J."/>
            <person name="Hornburger P."/>
            <person name="Mueller R.-W."/>
            <person name="Bruemmer F."/>
            <person name="Labrenz M."/>
            <person name="Spormann A.M."/>
            <person name="Op Den Camp H."/>
            <person name="Overmann J."/>
            <person name="Amann R."/>
            <person name="Jetten M.S.M."/>
            <person name="Mascher T."/>
            <person name="Medema M.H."/>
            <person name="Devos D.P."/>
            <person name="Kaster A.-K."/>
            <person name="Ovreas L."/>
            <person name="Rohde M."/>
            <person name="Galperin M.Y."/>
            <person name="Jogler C."/>
        </authorList>
    </citation>
    <scope>NUCLEOTIDE SEQUENCE [LARGE SCALE GENOMIC DNA]</scope>
    <source>
        <strain evidence="10 11">Poly51</strain>
    </source>
</reference>
<sequence>METTPPPEAAMMIQFDPDIEFSHRDVGSRTQVIAHHAATGKFFQLGTEEYRIASLLDGRRTISDVMEQLAIDGVDWDPNDVAELIKRFVTTGVARNISPGAGPQPPQPIPKPTASQIFQRWLPQSLSMVISQRIPLLQGEGIASWLERRVGAVFSVNGMCVWCVLVASGLLVVSKHHREFGIELRRMFDPGMWMILFAMWAIAKTLHELGHAVAAKYHGVRVGKIGIMFFLFAPLAYVDVTDAWKLRSRWSRVQIALGGVYVELAFAAVAAWTWWFLPPGIAKHLAAQFFLVAGPATILVNANPLLRLDGYYVIADLTEIPNLRMHGRSQCGAWIEKWLVNIPSPRPLLSGWRRSFATVHAVSSVVFQLVWMSGLVIGVSIWAKGLGVALAIVAVLLWAALPLAKWIWKVWNYQSSEKRLFTSQRYRLVMLGFLVFTAFPSISYFHSPFQRRVPVVVQFRDEQIARAAVGAFVKRVYVSPGQRVDRGMILIKLENPDLRVQRDQKADDLKLAELRAIQFRRQESLSRAASEIENADSLRRQLIELDEQIDALTTYALRDGFVIGRGIERLPGRFVEQGEELLRVADPQEKELLASIGPSDVEAYRQAIEVRHATEVRLRGGLSFSTTPAHLRPRASVSLPHPALAATVGGPLAVEPSPNEGEPWRVASPQMQSITHLDPITSLDIQAGQIGTMTIQDNHTIASRIFEALSH</sequence>
<evidence type="ECO:0000259" key="9">
    <source>
        <dbReference type="Pfam" id="PF02163"/>
    </source>
</evidence>
<dbReference type="Pfam" id="PF02163">
    <property type="entry name" value="Peptidase_M50"/>
    <property type="match status" value="1"/>
</dbReference>
<comment type="similarity">
    <text evidence="3">Belongs to the peptidase M50B family.</text>
</comment>
<dbReference type="InterPro" id="IPR001193">
    <property type="entry name" value="MBTPS2"/>
</dbReference>
<evidence type="ECO:0000313" key="11">
    <source>
        <dbReference type="Proteomes" id="UP000318288"/>
    </source>
</evidence>
<dbReference type="InterPro" id="IPR008915">
    <property type="entry name" value="Peptidase_M50"/>
</dbReference>
<keyword evidence="5 8" id="KW-1133">Transmembrane helix</keyword>
<feature type="domain" description="Peptidase M50" evidence="9">
    <location>
        <begin position="202"/>
        <end position="346"/>
    </location>
</feature>
<dbReference type="GO" id="GO:0005737">
    <property type="term" value="C:cytoplasm"/>
    <property type="evidence" value="ECO:0007669"/>
    <property type="project" value="TreeGrafter"/>
</dbReference>